<dbReference type="PANTHER" id="PTHR23131:SF0">
    <property type="entry name" value="ENDORIBONUCLEASE LACTB2"/>
    <property type="match status" value="1"/>
</dbReference>
<organism evidence="2 3">
    <name type="scientific">Frankia nepalensis</name>
    <dbReference type="NCBI Taxonomy" id="1836974"/>
    <lineage>
        <taxon>Bacteria</taxon>
        <taxon>Bacillati</taxon>
        <taxon>Actinomycetota</taxon>
        <taxon>Actinomycetes</taxon>
        <taxon>Frankiales</taxon>
        <taxon>Frankiaceae</taxon>
        <taxon>Frankia</taxon>
    </lineage>
</organism>
<dbReference type="CDD" id="cd16278">
    <property type="entry name" value="metallo-hydrolase-like_MBL-fold"/>
    <property type="match status" value="1"/>
</dbReference>
<dbReference type="InterPro" id="IPR036866">
    <property type="entry name" value="RibonucZ/Hydroxyglut_hydro"/>
</dbReference>
<dbReference type="InterPro" id="IPR050662">
    <property type="entry name" value="Sec-metab_biosynth-thioest"/>
</dbReference>
<dbReference type="Pfam" id="PF00753">
    <property type="entry name" value="Lactamase_B"/>
    <property type="match status" value="1"/>
</dbReference>
<evidence type="ECO:0000313" key="2">
    <source>
        <dbReference type="EMBL" id="MBL7631134.1"/>
    </source>
</evidence>
<proteinExistence type="predicted"/>
<comment type="caution">
    <text evidence="2">The sequence shown here is derived from an EMBL/GenBank/DDBJ whole genome shotgun (WGS) entry which is preliminary data.</text>
</comment>
<dbReference type="InterPro" id="IPR036388">
    <property type="entry name" value="WH-like_DNA-bd_sf"/>
</dbReference>
<evidence type="ECO:0000313" key="3">
    <source>
        <dbReference type="Proteomes" id="UP000604475"/>
    </source>
</evidence>
<keyword evidence="3" id="KW-1185">Reference proteome</keyword>
<dbReference type="SMART" id="SM00849">
    <property type="entry name" value="Lactamase_B"/>
    <property type="match status" value="1"/>
</dbReference>
<sequence length="275" mass="28221">MGPDAAARRPREVNPLAAVVLAPNPGPMTLEGTNSWVLRAPGHTGCVVVDPGPDEPEHLAALGAAGPVATILLTHGHPDHSEGAAALHELTGAPVRALDPTHRLGSEGLVEGDVVAAAGIELRVLATPGHSADSLSFLLFGEVPAVPAADGAAVAVLTGDTILGRGTTVVAHPDGRLADYLTSLRRLAELPTGLAVLPGHGPELSDARGAATYYLAHRAQRLDQVRAALAAAGVGPEQASPRAVVERVYADVDQVLWPAAELSVRAQLDYLREQG</sequence>
<dbReference type="Gene3D" id="3.60.15.10">
    <property type="entry name" value="Ribonuclease Z/Hydroxyacylglutathione hydrolase-like"/>
    <property type="match status" value="1"/>
</dbReference>
<gene>
    <name evidence="2" type="ORF">I7412_29045</name>
</gene>
<dbReference type="PANTHER" id="PTHR23131">
    <property type="entry name" value="ENDORIBONUCLEASE LACTB2"/>
    <property type="match status" value="1"/>
</dbReference>
<protein>
    <submittedName>
        <fullName evidence="2">MBL fold metallo-hydrolase</fullName>
    </submittedName>
</protein>
<name>A0A937RPQ7_9ACTN</name>
<reference evidence="2" key="1">
    <citation type="submission" date="2020-12" db="EMBL/GenBank/DDBJ databases">
        <title>Genomic characterization of non-nitrogen-fixing Frankia strains.</title>
        <authorList>
            <person name="Carlos-Shanley C."/>
            <person name="Guerra T."/>
            <person name="Hahn D."/>
        </authorList>
    </citation>
    <scope>NUCLEOTIDE SEQUENCE</scope>
    <source>
        <strain evidence="2">CN6</strain>
    </source>
</reference>
<dbReference type="EMBL" id="JAEACQ010000260">
    <property type="protein sequence ID" value="MBL7631134.1"/>
    <property type="molecule type" value="Genomic_DNA"/>
</dbReference>
<dbReference type="SUPFAM" id="SSF56281">
    <property type="entry name" value="Metallo-hydrolase/oxidoreductase"/>
    <property type="match status" value="1"/>
</dbReference>
<dbReference type="AlphaFoldDB" id="A0A937RPQ7"/>
<dbReference type="Proteomes" id="UP000604475">
    <property type="component" value="Unassembled WGS sequence"/>
</dbReference>
<evidence type="ECO:0000259" key="1">
    <source>
        <dbReference type="SMART" id="SM00849"/>
    </source>
</evidence>
<dbReference type="Pfam" id="PF17778">
    <property type="entry name" value="WHD_BLACT"/>
    <property type="match status" value="1"/>
</dbReference>
<dbReference type="Gene3D" id="1.10.10.10">
    <property type="entry name" value="Winged helix-like DNA-binding domain superfamily/Winged helix DNA-binding domain"/>
    <property type="match status" value="1"/>
</dbReference>
<feature type="domain" description="Metallo-beta-lactamase" evidence="1">
    <location>
        <begin position="32"/>
        <end position="200"/>
    </location>
</feature>
<dbReference type="InterPro" id="IPR041516">
    <property type="entry name" value="LACTB2_WH"/>
</dbReference>
<dbReference type="InterPro" id="IPR001279">
    <property type="entry name" value="Metallo-B-lactamas"/>
</dbReference>
<accession>A0A937RPQ7</accession>